<comment type="caution">
    <text evidence="9">The sequence shown here is derived from an EMBL/GenBank/DDBJ whole genome shotgun (WGS) entry which is preliminary data.</text>
</comment>
<evidence type="ECO:0000256" key="2">
    <source>
        <dbReference type="ARBA" id="ARBA00022833"/>
    </source>
</evidence>
<keyword evidence="6" id="KW-0539">Nucleus</keyword>
<dbReference type="InterPro" id="IPR052360">
    <property type="entry name" value="Transcr_Regulatory_Proteins"/>
</dbReference>
<evidence type="ECO:0000256" key="6">
    <source>
        <dbReference type="ARBA" id="ARBA00023242"/>
    </source>
</evidence>
<dbReference type="SMART" id="SM00066">
    <property type="entry name" value="GAL4"/>
    <property type="match status" value="1"/>
</dbReference>
<gene>
    <name evidence="9" type="ORF">GRF29_185g1130824</name>
</gene>
<dbReference type="EMBL" id="WVTA01000016">
    <property type="protein sequence ID" value="KAK3201489.1"/>
    <property type="molecule type" value="Genomic_DNA"/>
</dbReference>
<evidence type="ECO:0000256" key="4">
    <source>
        <dbReference type="ARBA" id="ARBA00023125"/>
    </source>
</evidence>
<organism evidence="9 10">
    <name type="scientific">Pseudopithomyces chartarum</name>
    <dbReference type="NCBI Taxonomy" id="1892770"/>
    <lineage>
        <taxon>Eukaryota</taxon>
        <taxon>Fungi</taxon>
        <taxon>Dikarya</taxon>
        <taxon>Ascomycota</taxon>
        <taxon>Pezizomycotina</taxon>
        <taxon>Dothideomycetes</taxon>
        <taxon>Pleosporomycetidae</taxon>
        <taxon>Pleosporales</taxon>
        <taxon>Massarineae</taxon>
        <taxon>Didymosphaeriaceae</taxon>
        <taxon>Pseudopithomyces</taxon>
    </lineage>
</organism>
<dbReference type="SUPFAM" id="SSF57701">
    <property type="entry name" value="Zn2/Cys6 DNA-binding domain"/>
    <property type="match status" value="1"/>
</dbReference>
<dbReference type="Gene3D" id="4.10.240.10">
    <property type="entry name" value="Zn(2)-C6 fungal-type DNA-binding domain"/>
    <property type="match status" value="1"/>
</dbReference>
<name>A0AAN6LNA4_9PLEO</name>
<dbReference type="PANTHER" id="PTHR36206:SF4">
    <property type="entry name" value="HYPOTHETICAL CONSERVED PROTEIN (EUROFUNG)-RELATED"/>
    <property type="match status" value="1"/>
</dbReference>
<dbReference type="InterPro" id="IPR036864">
    <property type="entry name" value="Zn2-C6_fun-type_DNA-bd_sf"/>
</dbReference>
<evidence type="ECO:0000259" key="8">
    <source>
        <dbReference type="PROSITE" id="PS50048"/>
    </source>
</evidence>
<evidence type="ECO:0000256" key="5">
    <source>
        <dbReference type="ARBA" id="ARBA00023163"/>
    </source>
</evidence>
<dbReference type="InterPro" id="IPR001138">
    <property type="entry name" value="Zn2Cys6_DnaBD"/>
</dbReference>
<keyword evidence="10" id="KW-1185">Reference proteome</keyword>
<keyword evidence="2" id="KW-0862">Zinc</keyword>
<feature type="region of interest" description="Disordered" evidence="7">
    <location>
        <begin position="1"/>
        <end position="20"/>
    </location>
</feature>
<reference evidence="9 10" key="1">
    <citation type="submission" date="2021-02" db="EMBL/GenBank/DDBJ databases">
        <title>Genome assembly of Pseudopithomyces chartarum.</title>
        <authorList>
            <person name="Jauregui R."/>
            <person name="Singh J."/>
            <person name="Voisey C."/>
        </authorList>
    </citation>
    <scope>NUCLEOTIDE SEQUENCE [LARGE SCALE GENOMIC DNA]</scope>
    <source>
        <strain evidence="9 10">AGR01</strain>
    </source>
</reference>
<dbReference type="CDD" id="cd00067">
    <property type="entry name" value="GAL4"/>
    <property type="match status" value="1"/>
</dbReference>
<evidence type="ECO:0000256" key="1">
    <source>
        <dbReference type="ARBA" id="ARBA00022723"/>
    </source>
</evidence>
<dbReference type="Pfam" id="PF11951">
    <property type="entry name" value="Fungal_trans_2"/>
    <property type="match status" value="1"/>
</dbReference>
<dbReference type="PROSITE" id="PS50048">
    <property type="entry name" value="ZN2_CY6_FUNGAL_2"/>
    <property type="match status" value="1"/>
</dbReference>
<dbReference type="InterPro" id="IPR021858">
    <property type="entry name" value="Fun_TF"/>
</dbReference>
<protein>
    <recommendedName>
        <fullName evidence="8">Zn(2)-C6 fungal-type domain-containing protein</fullName>
    </recommendedName>
</protein>
<dbReference type="GO" id="GO:0008270">
    <property type="term" value="F:zinc ion binding"/>
    <property type="evidence" value="ECO:0007669"/>
    <property type="project" value="InterPro"/>
</dbReference>
<dbReference type="PANTHER" id="PTHR36206">
    <property type="entry name" value="ASPERCRYPTIN BIOSYNTHESIS CLUSTER-SPECIFIC TRANSCRIPTION REGULATOR ATNN-RELATED"/>
    <property type="match status" value="1"/>
</dbReference>
<dbReference type="Proteomes" id="UP001280581">
    <property type="component" value="Unassembled WGS sequence"/>
</dbReference>
<keyword evidence="5" id="KW-0804">Transcription</keyword>
<sequence>MDVSGSARKKRTRTSTPRARTGCKTCRTRHIKCDETRPKCLKCIRAGWDCDGYTASPQPSVPSSTDGRTLSPPALDITSYALPFQFPGSQKDRQLLHYFCVQGSHELASFLNLDFWTRTVFEQSHQESTVRQALVSLSSLHLDFTTASRSSTARHETLNQYGKALRMLQRRMRTPNGDSTRAGLICSIIFYCFEATLGNNQAATAHLQGGLNLLSSLHQTDTPSPDLDSVTLEFERLDLQAVLFYDQPVPFLNLPDSLHPPSTPTPSRFHRLSDAHRSMVTLMHRGWTLISDNLDHKHKPLPEIPLHILLAKQTIHTDLQAWKSHFDDLQTRLNETDAKAYGAQILLIHYHLSTILLDGVFPANADTWGATPNPRAARLLSLIEDILAGGLTYGILRDGRRSAALRAGAQVRRSRGVRPRVLSAAVDEEEGGAVGCGAYGGFGWEVEGGEGGDGWGGDAGGEFGGLVWEGV</sequence>
<accession>A0AAN6LNA4</accession>
<dbReference type="GO" id="GO:0003677">
    <property type="term" value="F:DNA binding"/>
    <property type="evidence" value="ECO:0007669"/>
    <property type="project" value="UniProtKB-KW"/>
</dbReference>
<dbReference type="AlphaFoldDB" id="A0AAN6LNA4"/>
<evidence type="ECO:0000256" key="7">
    <source>
        <dbReference type="SAM" id="MobiDB-lite"/>
    </source>
</evidence>
<evidence type="ECO:0000313" key="10">
    <source>
        <dbReference type="Proteomes" id="UP001280581"/>
    </source>
</evidence>
<evidence type="ECO:0000256" key="3">
    <source>
        <dbReference type="ARBA" id="ARBA00023015"/>
    </source>
</evidence>
<keyword evidence="1" id="KW-0479">Metal-binding</keyword>
<proteinExistence type="predicted"/>
<evidence type="ECO:0000313" key="9">
    <source>
        <dbReference type="EMBL" id="KAK3201489.1"/>
    </source>
</evidence>
<dbReference type="Pfam" id="PF00172">
    <property type="entry name" value="Zn_clus"/>
    <property type="match status" value="1"/>
</dbReference>
<keyword evidence="4" id="KW-0238">DNA-binding</keyword>
<feature type="domain" description="Zn(2)-C6 fungal-type" evidence="8">
    <location>
        <begin position="22"/>
        <end position="50"/>
    </location>
</feature>
<dbReference type="GO" id="GO:0000981">
    <property type="term" value="F:DNA-binding transcription factor activity, RNA polymerase II-specific"/>
    <property type="evidence" value="ECO:0007669"/>
    <property type="project" value="InterPro"/>
</dbReference>
<keyword evidence="3" id="KW-0805">Transcription regulation</keyword>
<dbReference type="PROSITE" id="PS00463">
    <property type="entry name" value="ZN2_CY6_FUNGAL_1"/>
    <property type="match status" value="1"/>
</dbReference>